<name>A0A371G6G7_MUCPR</name>
<dbReference type="OrthoDB" id="1095202at2759"/>
<feature type="non-terminal residue" evidence="2">
    <location>
        <position position="1"/>
    </location>
</feature>
<dbReference type="EMBL" id="QJKJ01006600">
    <property type="protein sequence ID" value="RDX86136.1"/>
    <property type="molecule type" value="Genomic_DNA"/>
</dbReference>
<evidence type="ECO:0000256" key="1">
    <source>
        <dbReference type="SAM" id="MobiDB-lite"/>
    </source>
</evidence>
<evidence type="ECO:0000313" key="2">
    <source>
        <dbReference type="EMBL" id="RDX86136.1"/>
    </source>
</evidence>
<evidence type="ECO:0000313" key="3">
    <source>
        <dbReference type="Proteomes" id="UP000257109"/>
    </source>
</evidence>
<proteinExistence type="predicted"/>
<reference evidence="2" key="1">
    <citation type="submission" date="2018-05" db="EMBL/GenBank/DDBJ databases">
        <title>Draft genome of Mucuna pruriens seed.</title>
        <authorList>
            <person name="Nnadi N.E."/>
            <person name="Vos R."/>
            <person name="Hasami M.H."/>
            <person name="Devisetty U.K."/>
            <person name="Aguiy J.C."/>
        </authorList>
    </citation>
    <scope>NUCLEOTIDE SEQUENCE [LARGE SCALE GENOMIC DNA]</scope>
    <source>
        <strain evidence="2">JCA_2017</strain>
    </source>
</reference>
<feature type="region of interest" description="Disordered" evidence="1">
    <location>
        <begin position="216"/>
        <end position="235"/>
    </location>
</feature>
<organism evidence="2 3">
    <name type="scientific">Mucuna pruriens</name>
    <name type="common">Velvet bean</name>
    <name type="synonym">Dolichos pruriens</name>
    <dbReference type="NCBI Taxonomy" id="157652"/>
    <lineage>
        <taxon>Eukaryota</taxon>
        <taxon>Viridiplantae</taxon>
        <taxon>Streptophyta</taxon>
        <taxon>Embryophyta</taxon>
        <taxon>Tracheophyta</taxon>
        <taxon>Spermatophyta</taxon>
        <taxon>Magnoliopsida</taxon>
        <taxon>eudicotyledons</taxon>
        <taxon>Gunneridae</taxon>
        <taxon>Pentapetalae</taxon>
        <taxon>rosids</taxon>
        <taxon>fabids</taxon>
        <taxon>Fabales</taxon>
        <taxon>Fabaceae</taxon>
        <taxon>Papilionoideae</taxon>
        <taxon>50 kb inversion clade</taxon>
        <taxon>NPAAA clade</taxon>
        <taxon>indigoferoid/millettioid clade</taxon>
        <taxon>Phaseoleae</taxon>
        <taxon>Mucuna</taxon>
    </lineage>
</organism>
<protein>
    <recommendedName>
        <fullName evidence="4">G-patch domain-containing protein</fullName>
    </recommendedName>
</protein>
<sequence length="235" mass="26036">MGEKEIMVSTPFPTDYKEDEEALETSFQALEIIGIIDVEIGRGDIKPSKAAIMVAKVLIANGFVLGKGLGRRLDGMANPVASGRKVQSKQQARPNLYYHFISGGIVTLGHIATVDDQPRESAEWVYPMNEIQTQDVKSMNPSSTTIAMVDGNGSPLLDKTLRIRFKRWDTGWGSELSNHKEKRRSGEWFRQCKEYPQGNLGRTKAKFQQKLNLAGLSRSRSESVRDGVGFGTDSA</sequence>
<gene>
    <name evidence="2" type="ORF">CR513_32571</name>
</gene>
<dbReference type="AlphaFoldDB" id="A0A371G6G7"/>
<comment type="caution">
    <text evidence="2">The sequence shown here is derived from an EMBL/GenBank/DDBJ whole genome shotgun (WGS) entry which is preliminary data.</text>
</comment>
<dbReference type="Proteomes" id="UP000257109">
    <property type="component" value="Unassembled WGS sequence"/>
</dbReference>
<evidence type="ECO:0008006" key="4">
    <source>
        <dbReference type="Google" id="ProtNLM"/>
    </source>
</evidence>
<keyword evidence="3" id="KW-1185">Reference proteome</keyword>
<accession>A0A371G6G7</accession>